<organism evidence="1 2">
    <name type="scientific">Synaphobranchus kaupii</name>
    <name type="common">Kaup's arrowtooth eel</name>
    <dbReference type="NCBI Taxonomy" id="118154"/>
    <lineage>
        <taxon>Eukaryota</taxon>
        <taxon>Metazoa</taxon>
        <taxon>Chordata</taxon>
        <taxon>Craniata</taxon>
        <taxon>Vertebrata</taxon>
        <taxon>Euteleostomi</taxon>
        <taxon>Actinopterygii</taxon>
        <taxon>Neopterygii</taxon>
        <taxon>Teleostei</taxon>
        <taxon>Anguilliformes</taxon>
        <taxon>Synaphobranchidae</taxon>
        <taxon>Synaphobranchus</taxon>
    </lineage>
</organism>
<sequence length="113" mass="12690">MSENLELLSLKRLNLTSSHQNHPSLPPTSQNRPISWIMDASSFHHTARQIYCLTCPLPNPNPHLLPKDTRTPLSWNSPNYPKLPVAPLFPPHPAYSPGILTLPHPGLACPQWH</sequence>
<name>A0A9Q1ELG3_SYNKA</name>
<proteinExistence type="predicted"/>
<gene>
    <name evidence="1" type="ORF">SKAU_G00332590</name>
</gene>
<reference evidence="1" key="1">
    <citation type="journal article" date="2023" name="Science">
        <title>Genome structures resolve the early diversification of teleost fishes.</title>
        <authorList>
            <person name="Parey E."/>
            <person name="Louis A."/>
            <person name="Montfort J."/>
            <person name="Bouchez O."/>
            <person name="Roques C."/>
            <person name="Iampietro C."/>
            <person name="Lluch J."/>
            <person name="Castinel A."/>
            <person name="Donnadieu C."/>
            <person name="Desvignes T."/>
            <person name="Floi Bucao C."/>
            <person name="Jouanno E."/>
            <person name="Wen M."/>
            <person name="Mejri S."/>
            <person name="Dirks R."/>
            <person name="Jansen H."/>
            <person name="Henkel C."/>
            <person name="Chen W.J."/>
            <person name="Zahm M."/>
            <person name="Cabau C."/>
            <person name="Klopp C."/>
            <person name="Thompson A.W."/>
            <person name="Robinson-Rechavi M."/>
            <person name="Braasch I."/>
            <person name="Lecointre G."/>
            <person name="Bobe J."/>
            <person name="Postlethwait J.H."/>
            <person name="Berthelot C."/>
            <person name="Roest Crollius H."/>
            <person name="Guiguen Y."/>
        </authorList>
    </citation>
    <scope>NUCLEOTIDE SEQUENCE</scope>
    <source>
        <strain evidence="1">WJC10195</strain>
    </source>
</reference>
<keyword evidence="2" id="KW-1185">Reference proteome</keyword>
<evidence type="ECO:0000313" key="2">
    <source>
        <dbReference type="Proteomes" id="UP001152622"/>
    </source>
</evidence>
<evidence type="ECO:0000313" key="1">
    <source>
        <dbReference type="EMBL" id="KAJ8340968.1"/>
    </source>
</evidence>
<dbReference type="Proteomes" id="UP001152622">
    <property type="component" value="Chromosome 15"/>
</dbReference>
<comment type="caution">
    <text evidence="1">The sequence shown here is derived from an EMBL/GenBank/DDBJ whole genome shotgun (WGS) entry which is preliminary data.</text>
</comment>
<accession>A0A9Q1ELG3</accession>
<dbReference type="EMBL" id="JAINUF010000015">
    <property type="protein sequence ID" value="KAJ8340968.1"/>
    <property type="molecule type" value="Genomic_DNA"/>
</dbReference>
<dbReference type="AlphaFoldDB" id="A0A9Q1ELG3"/>
<protein>
    <submittedName>
        <fullName evidence="1">Uncharacterized protein</fullName>
    </submittedName>
</protein>